<feature type="transmembrane region" description="Helical" evidence="12">
    <location>
        <begin position="131"/>
        <end position="151"/>
    </location>
</feature>
<dbReference type="GO" id="GO:0016020">
    <property type="term" value="C:membrane"/>
    <property type="evidence" value="ECO:0007669"/>
    <property type="project" value="UniProtKB-SubCell"/>
</dbReference>
<dbReference type="Pfam" id="PF01036">
    <property type="entry name" value="Bac_rhodopsin"/>
    <property type="match status" value="1"/>
</dbReference>
<evidence type="ECO:0000256" key="9">
    <source>
        <dbReference type="ARBA" id="ARBA00023136"/>
    </source>
</evidence>
<name>A0AA42BMP1_9ALTE</name>
<evidence type="ECO:0000256" key="7">
    <source>
        <dbReference type="ARBA" id="ARBA00022989"/>
    </source>
</evidence>
<dbReference type="Proteomes" id="UP001165413">
    <property type="component" value="Unassembled WGS sequence"/>
</dbReference>
<dbReference type="RefSeq" id="WP_254100510.1">
    <property type="nucleotide sequence ID" value="NZ_JANATA010000012.1"/>
</dbReference>
<organism evidence="13 14">
    <name type="scientific">Opacimonas viscosa</name>
    <dbReference type="NCBI Taxonomy" id="2961944"/>
    <lineage>
        <taxon>Bacteria</taxon>
        <taxon>Pseudomonadati</taxon>
        <taxon>Pseudomonadota</taxon>
        <taxon>Gammaproteobacteria</taxon>
        <taxon>Alteromonadales</taxon>
        <taxon>Alteromonadaceae</taxon>
        <taxon>Opacimonas</taxon>
    </lineage>
</organism>
<dbReference type="SMART" id="SM01021">
    <property type="entry name" value="Bac_rhodopsin"/>
    <property type="match status" value="1"/>
</dbReference>
<comment type="caution">
    <text evidence="13">The sequence shown here is derived from an EMBL/GenBank/DDBJ whole genome shotgun (WGS) entry which is preliminary data.</text>
</comment>
<keyword evidence="4" id="KW-0716">Sensory transduction</keyword>
<dbReference type="GO" id="GO:0007602">
    <property type="term" value="P:phototransduction"/>
    <property type="evidence" value="ECO:0007669"/>
    <property type="project" value="UniProtKB-KW"/>
</dbReference>
<evidence type="ECO:0000256" key="10">
    <source>
        <dbReference type="ARBA" id="ARBA00023170"/>
    </source>
</evidence>
<keyword evidence="6 11" id="KW-0681">Retinal protein</keyword>
<keyword evidence="14" id="KW-1185">Reference proteome</keyword>
<evidence type="ECO:0000256" key="5">
    <source>
        <dbReference type="ARBA" id="ARBA00022692"/>
    </source>
</evidence>
<evidence type="ECO:0000313" key="13">
    <source>
        <dbReference type="EMBL" id="MCP3428842.1"/>
    </source>
</evidence>
<dbReference type="GO" id="GO:0010461">
    <property type="term" value="F:light-activated monoatomic ion channel activity"/>
    <property type="evidence" value="ECO:0007669"/>
    <property type="project" value="InterPro"/>
</dbReference>
<dbReference type="PIRSF" id="PIRSF038142">
    <property type="entry name" value="Rhodopsin_bac_prd"/>
    <property type="match status" value="1"/>
</dbReference>
<proteinExistence type="inferred from homology"/>
<evidence type="ECO:0000256" key="6">
    <source>
        <dbReference type="ARBA" id="ARBA00022925"/>
    </source>
</evidence>
<keyword evidence="7 12" id="KW-1133">Transmembrane helix</keyword>
<feature type="transmembrane region" description="Helical" evidence="12">
    <location>
        <begin position="211"/>
        <end position="229"/>
    </location>
</feature>
<keyword evidence="9 12" id="KW-0472">Membrane</keyword>
<dbReference type="PRINTS" id="PR00251">
    <property type="entry name" value="BACTRLOPSIN"/>
</dbReference>
<dbReference type="Gene3D" id="1.20.1070.10">
    <property type="entry name" value="Rhodopsin 7-helix transmembrane proteins"/>
    <property type="match status" value="1"/>
</dbReference>
<evidence type="ECO:0000256" key="8">
    <source>
        <dbReference type="ARBA" id="ARBA00022991"/>
    </source>
</evidence>
<accession>A0AA42BMP1</accession>
<evidence type="ECO:0000256" key="11">
    <source>
        <dbReference type="PIRSR" id="PIRSR038142-50"/>
    </source>
</evidence>
<feature type="modified residue" description="N6-(retinylidene)lysine" evidence="11">
    <location>
        <position position="214"/>
    </location>
</feature>
<protein>
    <submittedName>
        <fullName evidence="13">Bacteriorhodopsin-like</fullName>
    </submittedName>
</protein>
<evidence type="ECO:0000256" key="2">
    <source>
        <dbReference type="ARBA" id="ARBA00008130"/>
    </source>
</evidence>
<dbReference type="InterPro" id="IPR017402">
    <property type="entry name" value="Proteorhodopsin"/>
</dbReference>
<dbReference type="InterPro" id="IPR001425">
    <property type="entry name" value="Arc/bac/fun_rhodopsins"/>
</dbReference>
<feature type="transmembrane region" description="Helical" evidence="12">
    <location>
        <begin position="106"/>
        <end position="125"/>
    </location>
</feature>
<comment type="subcellular location">
    <subcellularLocation>
        <location evidence="1">Membrane</location>
        <topology evidence="1">Multi-pass membrane protein</topology>
    </subcellularLocation>
</comment>
<dbReference type="PROSITE" id="PS00950">
    <property type="entry name" value="BACTERIAL_OPSIN_1"/>
    <property type="match status" value="1"/>
</dbReference>
<dbReference type="PANTHER" id="PTHR28286">
    <property type="match status" value="1"/>
</dbReference>
<keyword evidence="10" id="KW-0675">Receptor</keyword>
<evidence type="ECO:0000256" key="1">
    <source>
        <dbReference type="ARBA" id="ARBA00004141"/>
    </source>
</evidence>
<feature type="transmembrane region" description="Helical" evidence="12">
    <location>
        <begin position="81"/>
        <end position="99"/>
    </location>
</feature>
<dbReference type="CDD" id="cd15242">
    <property type="entry name" value="7tm_Proteorhodopsin"/>
    <property type="match status" value="1"/>
</dbReference>
<feature type="transmembrane region" description="Helical" evidence="12">
    <location>
        <begin position="43"/>
        <end position="61"/>
    </location>
</feature>
<keyword evidence="3" id="KW-0600">Photoreceptor protein</keyword>
<dbReference type="SUPFAM" id="SSF81321">
    <property type="entry name" value="Family A G protein-coupled receptor-like"/>
    <property type="match status" value="1"/>
</dbReference>
<dbReference type="InterPro" id="IPR018229">
    <property type="entry name" value="Rhodopsin_retinal_BS"/>
</dbReference>
<keyword evidence="5 12" id="KW-0812">Transmembrane</keyword>
<dbReference type="PANTHER" id="PTHR28286:SF2">
    <property type="entry name" value="BACTERIORHODOPSIN _OPSIN, NOPA (EUROFUNG)"/>
    <property type="match status" value="1"/>
</dbReference>
<dbReference type="EMBL" id="JANATA010000012">
    <property type="protein sequence ID" value="MCP3428842.1"/>
    <property type="molecule type" value="Genomic_DNA"/>
</dbReference>
<feature type="transmembrane region" description="Helical" evidence="12">
    <location>
        <begin position="12"/>
        <end position="31"/>
    </location>
</feature>
<comment type="similarity">
    <text evidence="2">Belongs to the archaeal/bacterial/fungal opsin family.</text>
</comment>
<evidence type="ECO:0000256" key="4">
    <source>
        <dbReference type="ARBA" id="ARBA00022606"/>
    </source>
</evidence>
<sequence length="233" mass="25822">MKEVMLNPTDYVGMSFWIISAAMLAATFFFFMERDRAIGKWKTSLSVAALVTGIAALHYFYMREVWVMTGESPTTFRYVDWLLTVPLQIIEFYLILTAIAVVRAALFWKLLVASLVMLIFGYMGEIGSMDVTIAFVISMAGWLYIIYEIFVGEASQINAESGTPSSQKAFNALRLIVTIGWSIYPIGYVLGYMAGGVDDAALNIVYNLADFVNKIAFGIVIWAAATAATNEKA</sequence>
<evidence type="ECO:0000313" key="14">
    <source>
        <dbReference type="Proteomes" id="UP001165413"/>
    </source>
</evidence>
<evidence type="ECO:0000256" key="12">
    <source>
        <dbReference type="SAM" id="Phobius"/>
    </source>
</evidence>
<keyword evidence="8 11" id="KW-0157">Chromophore</keyword>
<dbReference type="AlphaFoldDB" id="A0AA42BMP1"/>
<evidence type="ECO:0000256" key="3">
    <source>
        <dbReference type="ARBA" id="ARBA00022543"/>
    </source>
</evidence>
<gene>
    <name evidence="13" type="ORF">NLF92_07765</name>
</gene>
<comment type="PTM">
    <text evidence="11">Contains one covalently linked retinal chromophore.</text>
</comment>
<feature type="transmembrane region" description="Helical" evidence="12">
    <location>
        <begin position="172"/>
        <end position="191"/>
    </location>
</feature>
<reference evidence="13" key="1">
    <citation type="submission" date="2022-07" db="EMBL/GenBank/DDBJ databases">
        <title>Characterization of the Novel Bacterium Alteromonas immobilis LMIT006 and Alteromonas gregis LMIT007.</title>
        <authorList>
            <person name="Lin X."/>
        </authorList>
    </citation>
    <scope>NUCLEOTIDE SEQUENCE</scope>
    <source>
        <strain evidence="13">LMIT007</strain>
    </source>
</reference>
<dbReference type="GO" id="GO:0009881">
    <property type="term" value="F:photoreceptor activity"/>
    <property type="evidence" value="ECO:0007669"/>
    <property type="project" value="UniProtKB-KW"/>
</dbReference>